<keyword evidence="10 12" id="KW-0560">Oxidoreductase</keyword>
<dbReference type="Gene3D" id="3.40.140.10">
    <property type="entry name" value="Cytidine Deaminase, domain 2"/>
    <property type="match status" value="1"/>
</dbReference>
<keyword evidence="9 12" id="KW-0521">NADP</keyword>
<dbReference type="SUPFAM" id="SSF53597">
    <property type="entry name" value="Dihydrofolate reductase-like"/>
    <property type="match status" value="1"/>
</dbReference>
<evidence type="ECO:0000259" key="13">
    <source>
        <dbReference type="PROSITE" id="PS51747"/>
    </source>
</evidence>
<dbReference type="Pfam" id="PF00383">
    <property type="entry name" value="dCMP_cyt_deam_1"/>
    <property type="match status" value="1"/>
</dbReference>
<evidence type="ECO:0000256" key="11">
    <source>
        <dbReference type="ARBA" id="ARBA00023268"/>
    </source>
</evidence>
<accession>A0ABN6Z5Q2</accession>
<reference evidence="14 15" key="1">
    <citation type="submission" date="2023-04" db="EMBL/GenBank/DDBJ databases">
        <title>Draft genome sequence of acteroides sedimenti strain YN3PY1.</title>
        <authorList>
            <person name="Yoshida N."/>
        </authorList>
    </citation>
    <scope>NUCLEOTIDE SEQUENCE [LARGE SCALE GENOMIC DNA]</scope>
    <source>
        <strain evidence="14 15">YN3PY1</strain>
    </source>
</reference>
<feature type="domain" description="CMP/dCMP-type deaminase" evidence="13">
    <location>
        <begin position="8"/>
        <end position="132"/>
    </location>
</feature>
<evidence type="ECO:0000313" key="15">
    <source>
        <dbReference type="Proteomes" id="UP001496674"/>
    </source>
</evidence>
<dbReference type="PANTHER" id="PTHR38011">
    <property type="entry name" value="DIHYDROFOLATE REDUCTASE FAMILY PROTEIN (AFU_ORTHOLOGUE AFUA_8G06820)"/>
    <property type="match status" value="1"/>
</dbReference>
<dbReference type="RefSeq" id="WP_353330683.1">
    <property type="nucleotide sequence ID" value="NZ_AP028055.1"/>
</dbReference>
<comment type="cofactor">
    <cofactor evidence="12">
        <name>Zn(2+)</name>
        <dbReference type="ChEBI" id="CHEBI:29105"/>
    </cofactor>
    <text evidence="12">Binds 1 zinc ion.</text>
</comment>
<comment type="similarity">
    <text evidence="5 12">In the C-terminal section; belongs to the HTP reductase family.</text>
</comment>
<dbReference type="NCBIfam" id="TIGR00326">
    <property type="entry name" value="eubact_ribD"/>
    <property type="match status" value="1"/>
</dbReference>
<keyword evidence="12" id="KW-0378">Hydrolase</keyword>
<organism evidence="14 15">
    <name type="scientific">Bacteroides sedimenti</name>
    <dbReference type="NCBI Taxonomy" id="2136147"/>
    <lineage>
        <taxon>Bacteria</taxon>
        <taxon>Pseudomonadati</taxon>
        <taxon>Bacteroidota</taxon>
        <taxon>Bacteroidia</taxon>
        <taxon>Bacteroidales</taxon>
        <taxon>Bacteroidaceae</taxon>
        <taxon>Bacteroides</taxon>
    </lineage>
</organism>
<dbReference type="InterPro" id="IPR002125">
    <property type="entry name" value="CMP_dCMP_dom"/>
</dbReference>
<comment type="catalytic activity">
    <reaction evidence="12">
        <text>5-amino-6-(5-phospho-D-ribitylamino)uracil + NADP(+) = 5-amino-6-(5-phospho-D-ribosylamino)uracil + NADPH + H(+)</text>
        <dbReference type="Rhea" id="RHEA:17845"/>
        <dbReference type="ChEBI" id="CHEBI:15378"/>
        <dbReference type="ChEBI" id="CHEBI:57783"/>
        <dbReference type="ChEBI" id="CHEBI:58349"/>
        <dbReference type="ChEBI" id="CHEBI:58421"/>
        <dbReference type="ChEBI" id="CHEBI:58453"/>
        <dbReference type="EC" id="1.1.1.193"/>
    </reaction>
</comment>
<proteinExistence type="inferred from homology"/>
<dbReference type="EC" id="3.5.4.26" evidence="12"/>
<comment type="function">
    <text evidence="1 12">Converts 2,5-diamino-6-(ribosylamino)-4(3h)-pyrimidinone 5'-phosphate into 5-amino-6-(ribosylamino)-2,4(1h,3h)-pyrimidinedione 5'-phosphate.</text>
</comment>
<sequence length="357" mass="39918">MNKNKTITEEEKYISRCIQLARQGMTGAPPNPMVGAVIVYNGKIIGEGFHRKCGEAHAEVNAINSVRNQSQLKKSTIYVSLEPCSHYGKTPPCADLIIEKGIPNVVIGCKDPFAKVAGRGIKKLRDAGINVTVGILEQECCKLNKRFITFHSCKRPYIVLKWAESVDGFIDVKRSGGKPAILSSPLTSMLVHKRRAEADAIIVGTKTALLDNPTLNVRHWYGNNPLRVVIDRTLKIPDHFHLLQNDLPTWVITEKEHADSSITTYKKIDFTDELLPQLLTELHKNNIQSILVEGGATLLQSFINKKLWDEAFVEKTTISLNEGVKAPHIDAIVYSVDEHFSTPIWHYFNENETSEGI</sequence>
<evidence type="ECO:0000256" key="3">
    <source>
        <dbReference type="ARBA" id="ARBA00004910"/>
    </source>
</evidence>
<dbReference type="InterPro" id="IPR024072">
    <property type="entry name" value="DHFR-like_dom_sf"/>
</dbReference>
<dbReference type="EMBL" id="AP028055">
    <property type="protein sequence ID" value="BEG99837.1"/>
    <property type="molecule type" value="Genomic_DNA"/>
</dbReference>
<dbReference type="PROSITE" id="PS51747">
    <property type="entry name" value="CYT_DCMP_DEAMINASES_2"/>
    <property type="match status" value="1"/>
</dbReference>
<evidence type="ECO:0000256" key="7">
    <source>
        <dbReference type="ARBA" id="ARBA00022723"/>
    </source>
</evidence>
<dbReference type="SUPFAM" id="SSF53927">
    <property type="entry name" value="Cytidine deaminase-like"/>
    <property type="match status" value="1"/>
</dbReference>
<comment type="pathway">
    <text evidence="2 12">Cofactor biosynthesis; riboflavin biosynthesis; 5-amino-6-(D-ribitylamino)uracil from GTP: step 2/4.</text>
</comment>
<name>A0ABN6Z5Q2_9BACE</name>
<evidence type="ECO:0000256" key="10">
    <source>
        <dbReference type="ARBA" id="ARBA00023002"/>
    </source>
</evidence>
<keyword evidence="7 12" id="KW-0479">Metal-binding</keyword>
<keyword evidence="15" id="KW-1185">Reference proteome</keyword>
<dbReference type="Proteomes" id="UP001496674">
    <property type="component" value="Chromosome"/>
</dbReference>
<evidence type="ECO:0000256" key="5">
    <source>
        <dbReference type="ARBA" id="ARBA00007417"/>
    </source>
</evidence>
<dbReference type="CDD" id="cd01284">
    <property type="entry name" value="Riboflavin_deaminase-reductase"/>
    <property type="match status" value="1"/>
</dbReference>
<dbReference type="InterPro" id="IPR004794">
    <property type="entry name" value="Eubact_RibD"/>
</dbReference>
<evidence type="ECO:0000256" key="12">
    <source>
        <dbReference type="PIRNR" id="PIRNR006769"/>
    </source>
</evidence>
<comment type="catalytic activity">
    <reaction evidence="12">
        <text>2,5-diamino-6-hydroxy-4-(5-phosphoribosylamino)-pyrimidine + H2O + H(+) = 5-amino-6-(5-phospho-D-ribosylamino)uracil + NH4(+)</text>
        <dbReference type="Rhea" id="RHEA:21868"/>
        <dbReference type="ChEBI" id="CHEBI:15377"/>
        <dbReference type="ChEBI" id="CHEBI:15378"/>
        <dbReference type="ChEBI" id="CHEBI:28938"/>
        <dbReference type="ChEBI" id="CHEBI:58453"/>
        <dbReference type="ChEBI" id="CHEBI:58614"/>
        <dbReference type="EC" id="3.5.4.26"/>
    </reaction>
</comment>
<evidence type="ECO:0000256" key="9">
    <source>
        <dbReference type="ARBA" id="ARBA00022857"/>
    </source>
</evidence>
<dbReference type="PIRSF" id="PIRSF006769">
    <property type="entry name" value="RibD"/>
    <property type="match status" value="1"/>
</dbReference>
<dbReference type="InterPro" id="IPR016192">
    <property type="entry name" value="APOBEC/CMP_deaminase_Zn-bd"/>
</dbReference>
<dbReference type="InterPro" id="IPR002734">
    <property type="entry name" value="RibDG_C"/>
</dbReference>
<dbReference type="EC" id="1.1.1.193" evidence="12"/>
<dbReference type="PANTHER" id="PTHR38011:SF7">
    <property type="entry name" value="2,5-DIAMINO-6-RIBOSYLAMINO-4(3H)-PYRIMIDINONE 5'-PHOSPHATE REDUCTASE"/>
    <property type="match status" value="1"/>
</dbReference>
<dbReference type="Pfam" id="PF01872">
    <property type="entry name" value="RibD_C"/>
    <property type="match status" value="1"/>
</dbReference>
<dbReference type="Gene3D" id="3.40.430.10">
    <property type="entry name" value="Dihydrofolate Reductase, subunit A"/>
    <property type="match status" value="1"/>
</dbReference>
<dbReference type="InterPro" id="IPR016193">
    <property type="entry name" value="Cytidine_deaminase-like"/>
</dbReference>
<evidence type="ECO:0000313" key="14">
    <source>
        <dbReference type="EMBL" id="BEG99837.1"/>
    </source>
</evidence>
<keyword evidence="8 12" id="KW-0862">Zinc</keyword>
<protein>
    <recommendedName>
        <fullName evidence="12">Riboflavin biosynthesis protein RibD</fullName>
    </recommendedName>
    <domain>
        <recommendedName>
            <fullName evidence="12">Diaminohydroxyphosphoribosylaminopyrimidine deaminase</fullName>
            <shortName evidence="12">DRAP deaminase</shortName>
            <ecNumber evidence="12">3.5.4.26</ecNumber>
        </recommendedName>
        <alternativeName>
            <fullName evidence="12">Riboflavin-specific deaminase</fullName>
        </alternativeName>
    </domain>
    <domain>
        <recommendedName>
            <fullName evidence="12">5-amino-6-(5-phosphoribosylamino)uracil reductase</fullName>
            <ecNumber evidence="12">1.1.1.193</ecNumber>
        </recommendedName>
        <alternativeName>
            <fullName evidence="12">HTP reductase</fullName>
        </alternativeName>
    </domain>
</protein>
<evidence type="ECO:0000256" key="2">
    <source>
        <dbReference type="ARBA" id="ARBA00004882"/>
    </source>
</evidence>
<comment type="pathway">
    <text evidence="3 12">Cofactor biosynthesis; riboflavin biosynthesis; 5-amino-6-(D-ribitylamino)uracil from GTP: step 3/4.</text>
</comment>
<dbReference type="PROSITE" id="PS00903">
    <property type="entry name" value="CYT_DCMP_DEAMINASES_1"/>
    <property type="match status" value="1"/>
</dbReference>
<keyword evidence="6 12" id="KW-0686">Riboflavin biosynthesis</keyword>
<comment type="similarity">
    <text evidence="4 12">In the N-terminal section; belongs to the cytidine and deoxycytidylate deaminase family.</text>
</comment>
<keyword evidence="11" id="KW-0511">Multifunctional enzyme</keyword>
<evidence type="ECO:0000256" key="8">
    <source>
        <dbReference type="ARBA" id="ARBA00022833"/>
    </source>
</evidence>
<evidence type="ECO:0000256" key="4">
    <source>
        <dbReference type="ARBA" id="ARBA00005259"/>
    </source>
</evidence>
<evidence type="ECO:0000256" key="1">
    <source>
        <dbReference type="ARBA" id="ARBA00002151"/>
    </source>
</evidence>
<evidence type="ECO:0000256" key="6">
    <source>
        <dbReference type="ARBA" id="ARBA00022619"/>
    </source>
</evidence>
<dbReference type="InterPro" id="IPR050765">
    <property type="entry name" value="Riboflavin_Biosynth_HTPR"/>
</dbReference>
<gene>
    <name evidence="14" type="ORF">BSYN_21020</name>
</gene>